<dbReference type="RefSeq" id="WP_188791559.1">
    <property type="nucleotide sequence ID" value="NZ_BMJV01000008.1"/>
</dbReference>
<dbReference type="Proteomes" id="UP000617145">
    <property type="component" value="Unassembled WGS sequence"/>
</dbReference>
<evidence type="ECO:0000313" key="4">
    <source>
        <dbReference type="Proteomes" id="UP000617145"/>
    </source>
</evidence>
<evidence type="ECO:0000313" key="3">
    <source>
        <dbReference type="EMBL" id="GGG82171.1"/>
    </source>
</evidence>
<dbReference type="Gene3D" id="1.20.120.1220">
    <property type="match status" value="1"/>
</dbReference>
<feature type="transmembrane region" description="Helical" evidence="1">
    <location>
        <begin position="142"/>
        <end position="163"/>
    </location>
</feature>
<keyword evidence="1" id="KW-0812">Transmembrane</keyword>
<gene>
    <name evidence="3" type="ORF">GCM10011415_34780</name>
</gene>
<reference evidence="3" key="2">
    <citation type="submission" date="2020-09" db="EMBL/GenBank/DDBJ databases">
        <authorList>
            <person name="Sun Q."/>
            <person name="Zhou Y."/>
        </authorList>
    </citation>
    <scope>NUCLEOTIDE SEQUENCE</scope>
    <source>
        <strain evidence="3">CGMCC 1.15762</strain>
    </source>
</reference>
<dbReference type="AlphaFoldDB" id="A0A8J3EI12"/>
<evidence type="ECO:0000259" key="2">
    <source>
        <dbReference type="Pfam" id="PF01478"/>
    </source>
</evidence>
<keyword evidence="1" id="KW-1133">Transmembrane helix</keyword>
<name>A0A8J3EI12_9RHOB</name>
<organism evidence="3 4">
    <name type="scientific">Salipiger pallidus</name>
    <dbReference type="NCBI Taxonomy" id="1775170"/>
    <lineage>
        <taxon>Bacteria</taxon>
        <taxon>Pseudomonadati</taxon>
        <taxon>Pseudomonadota</taxon>
        <taxon>Alphaproteobacteria</taxon>
        <taxon>Rhodobacterales</taxon>
        <taxon>Roseobacteraceae</taxon>
        <taxon>Salipiger</taxon>
    </lineage>
</organism>
<protein>
    <submittedName>
        <fullName evidence="3">Membrane protein</fullName>
    </submittedName>
</protein>
<dbReference type="EMBL" id="BMJV01000008">
    <property type="protein sequence ID" value="GGG82171.1"/>
    <property type="molecule type" value="Genomic_DNA"/>
</dbReference>
<keyword evidence="1" id="KW-0472">Membrane</keyword>
<dbReference type="Pfam" id="PF01478">
    <property type="entry name" value="Peptidase_A24"/>
    <property type="match status" value="1"/>
</dbReference>
<dbReference type="GO" id="GO:0004190">
    <property type="term" value="F:aspartic-type endopeptidase activity"/>
    <property type="evidence" value="ECO:0007669"/>
    <property type="project" value="InterPro"/>
</dbReference>
<dbReference type="GO" id="GO:0016020">
    <property type="term" value="C:membrane"/>
    <property type="evidence" value="ECO:0007669"/>
    <property type="project" value="InterPro"/>
</dbReference>
<keyword evidence="4" id="KW-1185">Reference proteome</keyword>
<reference evidence="3" key="1">
    <citation type="journal article" date="2014" name="Int. J. Syst. Evol. Microbiol.">
        <title>Complete genome sequence of Corynebacterium casei LMG S-19264T (=DSM 44701T), isolated from a smear-ripened cheese.</title>
        <authorList>
            <consortium name="US DOE Joint Genome Institute (JGI-PGF)"/>
            <person name="Walter F."/>
            <person name="Albersmeier A."/>
            <person name="Kalinowski J."/>
            <person name="Ruckert C."/>
        </authorList>
    </citation>
    <scope>NUCLEOTIDE SEQUENCE</scope>
    <source>
        <strain evidence="3">CGMCC 1.15762</strain>
    </source>
</reference>
<feature type="transmembrane region" description="Helical" evidence="1">
    <location>
        <begin position="37"/>
        <end position="56"/>
    </location>
</feature>
<feature type="transmembrane region" description="Helical" evidence="1">
    <location>
        <begin position="6"/>
        <end position="25"/>
    </location>
</feature>
<proteinExistence type="predicted"/>
<sequence length="165" mass="17876">MLSISSSAAIWFAPFVLPVCLYVCFNDMRELRISNATNMVLLAIFVLVGLIALPFSDYLWRYVHVAVALVVGMALYAGRAMGAGDAKFLPAAAPFIHLGDVRFLVALLAAATLAAFLSHRVVRWTGLWKLAPGWKSWNSGKRFPMGLALGGTLAIYIVLGIIYGS</sequence>
<dbReference type="InterPro" id="IPR000045">
    <property type="entry name" value="Prepilin_IV_endopep_pep"/>
</dbReference>
<feature type="domain" description="Prepilin type IV endopeptidase peptidase" evidence="2">
    <location>
        <begin position="16"/>
        <end position="117"/>
    </location>
</feature>
<feature type="transmembrane region" description="Helical" evidence="1">
    <location>
        <begin position="103"/>
        <end position="122"/>
    </location>
</feature>
<feature type="transmembrane region" description="Helical" evidence="1">
    <location>
        <begin position="62"/>
        <end position="82"/>
    </location>
</feature>
<evidence type="ECO:0000256" key="1">
    <source>
        <dbReference type="SAM" id="Phobius"/>
    </source>
</evidence>
<accession>A0A8J3EI12</accession>
<comment type="caution">
    <text evidence="3">The sequence shown here is derived from an EMBL/GenBank/DDBJ whole genome shotgun (WGS) entry which is preliminary data.</text>
</comment>